<comment type="caution">
    <text evidence="1">The sequence shown here is derived from an EMBL/GenBank/DDBJ whole genome shotgun (WGS) entry which is preliminary data.</text>
</comment>
<protein>
    <submittedName>
        <fullName evidence="1">Uncharacterized protein</fullName>
    </submittedName>
</protein>
<evidence type="ECO:0000313" key="2">
    <source>
        <dbReference type="Proteomes" id="UP000003922"/>
    </source>
</evidence>
<reference evidence="1" key="2">
    <citation type="submission" date="2005-06" db="EMBL/GenBank/DDBJ databases">
        <title>Sequencing of the draft genome and assembly of Crocosphaera watsonii WH 8501.</title>
        <authorList>
            <consortium name="US DOE Joint Genome Institute (JGI-PGF)"/>
            <person name="Copeland A."/>
            <person name="Lucas S."/>
            <person name="Lapidus A."/>
            <person name="Barry K."/>
            <person name="Detter C."/>
            <person name="Glavina T."/>
            <person name="Hammon N."/>
            <person name="Israni S."/>
            <person name="Pitluck S."/>
            <person name="Richardson P."/>
        </authorList>
    </citation>
    <scope>NUCLEOTIDE SEQUENCE [LARGE SCALE GENOMIC DNA]</scope>
    <source>
        <strain evidence="1">WH 8501</strain>
    </source>
</reference>
<dbReference type="AlphaFoldDB" id="Q4C7F7"/>
<gene>
    <name evidence="1" type="ORF">CwatDRAFT_5655</name>
</gene>
<evidence type="ECO:0000313" key="1">
    <source>
        <dbReference type="EMBL" id="EAM52664.1"/>
    </source>
</evidence>
<sequence>MLYYPFECENCGDERLFIDRETINELIDRGYHQCGLCDHRTEIDPGLCYEDQKPEPIDYYHDDSDYRGYDNQDTPAVKDMEVLNEDLEDVEDWQRFILQEWGESDDLTRDDKYGYEDALAQLKSHQFGWVKFGLWAFQFKVKRFYKYHHKTWKQFCENVLHRNRYYVDKLIKAVRVMKDLICAGFEVLPQNEYQCRFLTKFWGEELTENWAMIVDAVPPHLITGDLLKAQFSVREEKEEKWIKVNSQVWEEFQWKARQKGLNPNHVIEDILHEWEDEDYEPNTDDLADDEVEEVPTEKLEAWQDDLQALIEEKDRTDNWFTQLIFWSFAYALDFGQKKFVSVYFTLN</sequence>
<organism evidence="1 2">
    <name type="scientific">Crocosphaera watsonii WH 8501</name>
    <dbReference type="NCBI Taxonomy" id="165597"/>
    <lineage>
        <taxon>Bacteria</taxon>
        <taxon>Bacillati</taxon>
        <taxon>Cyanobacteriota</taxon>
        <taxon>Cyanophyceae</taxon>
        <taxon>Oscillatoriophycideae</taxon>
        <taxon>Chroococcales</taxon>
        <taxon>Aphanothecaceae</taxon>
        <taxon>Crocosphaera</taxon>
    </lineage>
</organism>
<accession>Q4C7F7</accession>
<name>Q4C7F7_CROWT</name>
<dbReference type="EMBL" id="AADV02000002">
    <property type="protein sequence ID" value="EAM52664.1"/>
    <property type="molecule type" value="Genomic_DNA"/>
</dbReference>
<proteinExistence type="predicted"/>
<dbReference type="RefSeq" id="WP_007304304.1">
    <property type="nucleotide sequence ID" value="NZ_AADV02000002.1"/>
</dbReference>
<dbReference type="KEGG" id="cwa:CwatDRAFT_5655"/>
<reference evidence="1" key="1">
    <citation type="submission" date="2004-02" db="EMBL/GenBank/DDBJ databases">
        <authorList>
            <consortium name="DOE Joint Genome Institute"/>
        </authorList>
    </citation>
    <scope>NUCLEOTIDE SEQUENCE [LARGE SCALE GENOMIC DNA]</scope>
    <source>
        <strain evidence="1">WH 8501</strain>
    </source>
</reference>
<keyword evidence="2" id="KW-1185">Reference proteome</keyword>
<dbReference type="Proteomes" id="UP000003922">
    <property type="component" value="Unassembled WGS sequence"/>
</dbReference>
<reference evidence="1" key="3">
    <citation type="submission" date="2016-12" db="EMBL/GenBank/DDBJ databases">
        <title>Annotation of the draft genome assembly of Crocosphaera watsonii WH 8501.</title>
        <authorList>
            <consortium name="US DOE Joint Genome Institute (JGI-ORNL)"/>
            <person name="Larimer F."/>
            <person name="Land M."/>
        </authorList>
    </citation>
    <scope>NUCLEOTIDE SEQUENCE</scope>
    <source>
        <strain evidence="1">WH 8501</strain>
    </source>
</reference>